<sequence>MNYTLHQLEVFLNVFEYQSVTKASEAMYLTQPAVSIQLKKFQEQFKIPLFEVVGRQIYITEFGKEVAHAAQKIIEEVKAINYKALSFQGELAGTLRIAIVSTAKYVMPYFISDFMDKNQGVDLIMDVTNKASVIKALENNEVDFAMVSTIPKKLKINRIELMKNELYMVGGKDYNHKGKWLSKGEFQKLPLIYREQGSATRLAMEKFIESRKISTYKKMELTSNEALKQAVISGLGYSIMPLIGIKNALAIGDLQIIPVKGLPIVSNWNLIWLSSKNMTTIAKALITHVNENKQAIIRKHFSWLETSNSLL</sequence>
<comment type="caution">
    <text evidence="6">The sequence shown here is derived from an EMBL/GenBank/DDBJ whole genome shotgun (WGS) entry which is preliminary data.</text>
</comment>
<evidence type="ECO:0000256" key="1">
    <source>
        <dbReference type="ARBA" id="ARBA00009437"/>
    </source>
</evidence>
<feature type="domain" description="HTH lysR-type" evidence="5">
    <location>
        <begin position="1"/>
        <end position="60"/>
    </location>
</feature>
<dbReference type="GO" id="GO:0003700">
    <property type="term" value="F:DNA-binding transcription factor activity"/>
    <property type="evidence" value="ECO:0007669"/>
    <property type="project" value="InterPro"/>
</dbReference>
<dbReference type="Pfam" id="PF03466">
    <property type="entry name" value="LysR_substrate"/>
    <property type="match status" value="1"/>
</dbReference>
<gene>
    <name evidence="6" type="ORF">F6U93_04600</name>
</gene>
<evidence type="ECO:0000313" key="6">
    <source>
        <dbReference type="EMBL" id="KAB1069038.1"/>
    </source>
</evidence>
<dbReference type="Gene3D" id="3.40.190.10">
    <property type="entry name" value="Periplasmic binding protein-like II"/>
    <property type="match status" value="2"/>
</dbReference>
<accession>A0A6N6MHU4</accession>
<organism evidence="6 7">
    <name type="scientific">Pseudotamlana haliotis</name>
    <dbReference type="NCBI Taxonomy" id="2614804"/>
    <lineage>
        <taxon>Bacteria</taxon>
        <taxon>Pseudomonadati</taxon>
        <taxon>Bacteroidota</taxon>
        <taxon>Flavobacteriia</taxon>
        <taxon>Flavobacteriales</taxon>
        <taxon>Flavobacteriaceae</taxon>
        <taxon>Pseudotamlana</taxon>
    </lineage>
</organism>
<name>A0A6N6MHU4_9FLAO</name>
<dbReference type="RefSeq" id="WP_150937292.1">
    <property type="nucleotide sequence ID" value="NZ_WAAT01000028.1"/>
</dbReference>
<dbReference type="EMBL" id="WAAT01000028">
    <property type="protein sequence ID" value="KAB1069038.1"/>
    <property type="molecule type" value="Genomic_DNA"/>
</dbReference>
<dbReference type="Gene3D" id="1.10.10.10">
    <property type="entry name" value="Winged helix-like DNA-binding domain superfamily/Winged helix DNA-binding domain"/>
    <property type="match status" value="1"/>
</dbReference>
<protein>
    <submittedName>
        <fullName evidence="6">LysR family transcriptional regulator</fullName>
    </submittedName>
</protein>
<dbReference type="PANTHER" id="PTHR30126:SF5">
    <property type="entry name" value="HTH-TYPE TRANSCRIPTIONAL ACTIVATOR CMPR"/>
    <property type="match status" value="1"/>
</dbReference>
<evidence type="ECO:0000313" key="7">
    <source>
        <dbReference type="Proteomes" id="UP000441333"/>
    </source>
</evidence>
<dbReference type="PANTHER" id="PTHR30126">
    <property type="entry name" value="HTH-TYPE TRANSCRIPTIONAL REGULATOR"/>
    <property type="match status" value="1"/>
</dbReference>
<dbReference type="PROSITE" id="PS50931">
    <property type="entry name" value="HTH_LYSR"/>
    <property type="match status" value="1"/>
</dbReference>
<comment type="similarity">
    <text evidence="1">Belongs to the LysR transcriptional regulatory family.</text>
</comment>
<keyword evidence="2" id="KW-0805">Transcription regulation</keyword>
<evidence type="ECO:0000256" key="2">
    <source>
        <dbReference type="ARBA" id="ARBA00023015"/>
    </source>
</evidence>
<evidence type="ECO:0000256" key="3">
    <source>
        <dbReference type="ARBA" id="ARBA00023125"/>
    </source>
</evidence>
<reference evidence="6 7" key="1">
    <citation type="submission" date="2019-09" db="EMBL/GenBank/DDBJ databases">
        <authorList>
            <person name="Cao W.R."/>
        </authorList>
    </citation>
    <scope>NUCLEOTIDE SEQUENCE [LARGE SCALE GENOMIC DNA]</scope>
    <source>
        <strain evidence="6 7">B1N29</strain>
    </source>
</reference>
<dbReference type="InterPro" id="IPR005119">
    <property type="entry name" value="LysR_subst-bd"/>
</dbReference>
<dbReference type="GO" id="GO:0000976">
    <property type="term" value="F:transcription cis-regulatory region binding"/>
    <property type="evidence" value="ECO:0007669"/>
    <property type="project" value="TreeGrafter"/>
</dbReference>
<proteinExistence type="inferred from homology"/>
<dbReference type="AlphaFoldDB" id="A0A6N6MHU4"/>
<keyword evidence="7" id="KW-1185">Reference proteome</keyword>
<keyword evidence="3" id="KW-0238">DNA-binding</keyword>
<dbReference type="SUPFAM" id="SSF53850">
    <property type="entry name" value="Periplasmic binding protein-like II"/>
    <property type="match status" value="1"/>
</dbReference>
<dbReference type="SUPFAM" id="SSF46785">
    <property type="entry name" value="Winged helix' DNA-binding domain"/>
    <property type="match status" value="1"/>
</dbReference>
<keyword evidence="4" id="KW-0804">Transcription</keyword>
<dbReference type="Pfam" id="PF00126">
    <property type="entry name" value="HTH_1"/>
    <property type="match status" value="1"/>
</dbReference>
<dbReference type="InterPro" id="IPR036390">
    <property type="entry name" value="WH_DNA-bd_sf"/>
</dbReference>
<evidence type="ECO:0000259" key="5">
    <source>
        <dbReference type="PROSITE" id="PS50931"/>
    </source>
</evidence>
<dbReference type="Proteomes" id="UP000441333">
    <property type="component" value="Unassembled WGS sequence"/>
</dbReference>
<dbReference type="InterPro" id="IPR000847">
    <property type="entry name" value="LysR_HTH_N"/>
</dbReference>
<dbReference type="InterPro" id="IPR036388">
    <property type="entry name" value="WH-like_DNA-bd_sf"/>
</dbReference>
<evidence type="ECO:0000256" key="4">
    <source>
        <dbReference type="ARBA" id="ARBA00023163"/>
    </source>
</evidence>